<dbReference type="SUPFAM" id="SSF81321">
    <property type="entry name" value="Family A G protein-coupled receptor-like"/>
    <property type="match status" value="1"/>
</dbReference>
<evidence type="ECO:0000256" key="2">
    <source>
        <dbReference type="ARBA" id="ARBA00022692"/>
    </source>
</evidence>
<dbReference type="Proteomes" id="UP000249619">
    <property type="component" value="Unassembled WGS sequence"/>
</dbReference>
<feature type="compositionally biased region" description="Polar residues" evidence="5">
    <location>
        <begin position="396"/>
        <end position="406"/>
    </location>
</feature>
<dbReference type="GO" id="GO:0004930">
    <property type="term" value="F:G protein-coupled receptor activity"/>
    <property type="evidence" value="ECO:0007669"/>
    <property type="project" value="TreeGrafter"/>
</dbReference>
<feature type="transmembrane region" description="Helical" evidence="6">
    <location>
        <begin position="23"/>
        <end position="50"/>
    </location>
</feature>
<keyword evidence="9" id="KW-1185">Reference proteome</keyword>
<evidence type="ECO:0000313" key="9">
    <source>
        <dbReference type="Proteomes" id="UP000249619"/>
    </source>
</evidence>
<evidence type="ECO:0000256" key="5">
    <source>
        <dbReference type="SAM" id="MobiDB-lite"/>
    </source>
</evidence>
<dbReference type="PANTHER" id="PTHR23112:SF37">
    <property type="entry name" value="G PROTEIN-COUPLED RECEPTOR GPR1"/>
    <property type="match status" value="1"/>
</dbReference>
<evidence type="ECO:0000256" key="3">
    <source>
        <dbReference type="ARBA" id="ARBA00022989"/>
    </source>
</evidence>
<accession>A0A364MX32</accession>
<dbReference type="InterPro" id="IPR022596">
    <property type="entry name" value="GPR1/2/3_C"/>
</dbReference>
<comment type="subcellular location">
    <subcellularLocation>
        <location evidence="1">Membrane</location>
        <topology evidence="1">Multi-pass membrane protein</topology>
    </subcellularLocation>
</comment>
<feature type="compositionally biased region" description="Polar residues" evidence="5">
    <location>
        <begin position="362"/>
        <end position="371"/>
    </location>
</feature>
<feature type="domain" description="G protein-coupled receptor GPR1/2/3 C-terminal" evidence="7">
    <location>
        <begin position="222"/>
        <end position="288"/>
    </location>
</feature>
<feature type="transmembrane region" description="Helical" evidence="6">
    <location>
        <begin position="137"/>
        <end position="160"/>
    </location>
</feature>
<dbReference type="Pfam" id="PF11970">
    <property type="entry name" value="GPR_Gpa2_C"/>
    <property type="match status" value="1"/>
</dbReference>
<sequence>MAGLKQLDIDSQSFELPHHIHPWLRAVVALGFISFFASVSLLLLLAYKLISWQLRSKRSNQFIVLIFNLLWADIQQSLAFLLNVEWLRLGSLEIENPVCFAQGWLVSTGDVGSGVWCFLIGLHTFASVILNYRLKPLYFYLCIFLAWVSILVVSTIPVWMHGKGVYVRSGVWCWVGHDMEALRLWTHYVWIFIFEFGNILIYALIYIILIVRIRGGYYTIEQSKRVRSIANLMVVYPLVYVICTIPLASARMASMSGSPPSLARLSLAGAIITSNGWLDVLLYTCTRRIMIFSDEPPSDENAMDTFAAFWIEKPKRFGGECTVEATNTCTRSRRGRSKVTLPSSSDSSDDLCRPGTTDIKMVTTTRVTSEPAQPEDFEEMEAEARRTRPRTPTTRWSSDTGDSRNLSLKELALPHIEH</sequence>
<dbReference type="STRING" id="183478.A0A364MX32"/>
<dbReference type="AlphaFoldDB" id="A0A364MX32"/>
<feature type="transmembrane region" description="Helical" evidence="6">
    <location>
        <begin position="262"/>
        <end position="283"/>
    </location>
</feature>
<feature type="transmembrane region" description="Helical" evidence="6">
    <location>
        <begin position="229"/>
        <end position="250"/>
    </location>
</feature>
<keyword evidence="2 6" id="KW-0812">Transmembrane</keyword>
<dbReference type="GO" id="GO:0005886">
    <property type="term" value="C:plasma membrane"/>
    <property type="evidence" value="ECO:0007669"/>
    <property type="project" value="TreeGrafter"/>
</dbReference>
<name>A0A364MX32_STELY</name>
<feature type="transmembrane region" description="Helical" evidence="6">
    <location>
        <begin position="113"/>
        <end position="130"/>
    </location>
</feature>
<evidence type="ECO:0000259" key="7">
    <source>
        <dbReference type="Pfam" id="PF11970"/>
    </source>
</evidence>
<feature type="transmembrane region" description="Helical" evidence="6">
    <location>
        <begin position="188"/>
        <end position="209"/>
    </location>
</feature>
<comment type="caution">
    <text evidence="8">The sequence shown here is derived from an EMBL/GenBank/DDBJ whole genome shotgun (WGS) entry which is preliminary data.</text>
</comment>
<evidence type="ECO:0000256" key="1">
    <source>
        <dbReference type="ARBA" id="ARBA00004141"/>
    </source>
</evidence>
<dbReference type="EMBL" id="QGDH01000133">
    <property type="protein sequence ID" value="RAR05400.1"/>
    <property type="molecule type" value="Genomic_DNA"/>
</dbReference>
<keyword evidence="3 6" id="KW-1133">Transmembrane helix</keyword>
<evidence type="ECO:0000256" key="6">
    <source>
        <dbReference type="SAM" id="Phobius"/>
    </source>
</evidence>
<dbReference type="GO" id="GO:0007189">
    <property type="term" value="P:adenylate cyclase-activating G protein-coupled receptor signaling pathway"/>
    <property type="evidence" value="ECO:0007669"/>
    <property type="project" value="TreeGrafter"/>
</dbReference>
<organism evidence="8 9">
    <name type="scientific">Stemphylium lycopersici</name>
    <name type="common">Tomato gray leaf spot disease fungus</name>
    <name type="synonym">Thyrospora lycopersici</name>
    <dbReference type="NCBI Taxonomy" id="183478"/>
    <lineage>
        <taxon>Eukaryota</taxon>
        <taxon>Fungi</taxon>
        <taxon>Dikarya</taxon>
        <taxon>Ascomycota</taxon>
        <taxon>Pezizomycotina</taxon>
        <taxon>Dothideomycetes</taxon>
        <taxon>Pleosporomycetidae</taxon>
        <taxon>Pleosporales</taxon>
        <taxon>Pleosporineae</taxon>
        <taxon>Pleosporaceae</taxon>
        <taxon>Stemphylium</taxon>
    </lineage>
</organism>
<keyword evidence="4 6" id="KW-0472">Membrane</keyword>
<feature type="transmembrane region" description="Helical" evidence="6">
    <location>
        <begin position="62"/>
        <end position="82"/>
    </location>
</feature>
<dbReference type="Gene3D" id="1.20.1070.10">
    <property type="entry name" value="Rhodopsin 7-helix transmembrane proteins"/>
    <property type="match status" value="1"/>
</dbReference>
<dbReference type="PANTHER" id="PTHR23112">
    <property type="entry name" value="G PROTEIN-COUPLED RECEPTOR 157-RELATED"/>
    <property type="match status" value="1"/>
</dbReference>
<proteinExistence type="predicted"/>
<evidence type="ECO:0000313" key="8">
    <source>
        <dbReference type="EMBL" id="RAR05400.1"/>
    </source>
</evidence>
<gene>
    <name evidence="8" type="ORF">DDE83_007379</name>
</gene>
<protein>
    <submittedName>
        <fullName evidence="8">Integral membrane protein-like protein</fullName>
    </submittedName>
</protein>
<reference evidence="9" key="1">
    <citation type="submission" date="2018-05" db="EMBL/GenBank/DDBJ databases">
        <title>Draft genome sequence of Stemphylium lycopersici strain CIDEFI 213.</title>
        <authorList>
            <person name="Medina R."/>
            <person name="Franco M.E.E."/>
            <person name="Lucentini C.G."/>
            <person name="Saparrat M.C.N."/>
            <person name="Balatti P.A."/>
        </authorList>
    </citation>
    <scope>NUCLEOTIDE SEQUENCE [LARGE SCALE GENOMIC DNA]</scope>
    <source>
        <strain evidence="9">CIDEFI 213</strain>
    </source>
</reference>
<feature type="region of interest" description="Disordered" evidence="5">
    <location>
        <begin position="332"/>
        <end position="418"/>
    </location>
</feature>
<evidence type="ECO:0000256" key="4">
    <source>
        <dbReference type="ARBA" id="ARBA00023136"/>
    </source>
</evidence>